<dbReference type="EMBL" id="CAACVI010000001">
    <property type="protein sequence ID" value="VEN72606.1"/>
    <property type="molecule type" value="Genomic_DNA"/>
</dbReference>
<name>A0A484HDQ1_9BACT</name>
<evidence type="ECO:0000259" key="2">
    <source>
        <dbReference type="Pfam" id="PF07603"/>
    </source>
</evidence>
<reference evidence="3" key="1">
    <citation type="submission" date="2019-01" db="EMBL/GenBank/DDBJ databases">
        <authorList>
            <consortium name="Genoscope - CEA"/>
            <person name="William W."/>
        </authorList>
    </citation>
    <scope>NUCLEOTIDE SEQUENCE</scope>
    <source>
        <strain evidence="3">CR-1</strain>
    </source>
</reference>
<dbReference type="Pfam" id="PF07603">
    <property type="entry name" value="Lcl_C"/>
    <property type="match status" value="1"/>
</dbReference>
<dbReference type="InterPro" id="IPR011460">
    <property type="entry name" value="Lcl_C"/>
</dbReference>
<sequence length="389" mass="41455">MNIKIVKAMTGILGALFIVSPVFAGDVQPTAAPGAHSTYSLEDIYNRLDNGAPGSQKTVNDQDYGPATGGKTINEVMGAAPVLENPDTAAAEPGDVASGKYFWGLKTGSWGRLKGTAMTGVQATGWANECFQKTDPLDITASAEHVRVECNDLGGPNGVHVGQDGQLQKGSRYPAGTSPRFIIKTRTGDNTLTRGIVIDDLTGLVWTRQVNCRIRALSSYTGVSGDIKWEHALEAARYVAQGECGGALMDGSAADDWRVPNIRELLTLVDFSGNDATTAYYTNPDPDGSPDKLPLAQCQSGVSNRPGDTPPSGRTTCQEIREATQLLGIYPFLNIGSATKLWSSTTTAQNPNSAWQVSLDMGATVLTVENKNRYSSYIFVRDKIAADDQ</sequence>
<evidence type="ECO:0000256" key="1">
    <source>
        <dbReference type="SAM" id="SignalP"/>
    </source>
</evidence>
<organism evidence="3">
    <name type="scientific">uncultured Desulfobacteraceae bacterium</name>
    <dbReference type="NCBI Taxonomy" id="218296"/>
    <lineage>
        <taxon>Bacteria</taxon>
        <taxon>Pseudomonadati</taxon>
        <taxon>Thermodesulfobacteriota</taxon>
        <taxon>Desulfobacteria</taxon>
        <taxon>Desulfobacterales</taxon>
        <taxon>Desulfobacteraceae</taxon>
        <taxon>environmental samples</taxon>
    </lineage>
</organism>
<dbReference type="PANTHER" id="PTHR35812:SF1">
    <property type="entry name" value="LIPOPROTEIN"/>
    <property type="match status" value="1"/>
</dbReference>
<feature type="signal peptide" evidence="1">
    <location>
        <begin position="1"/>
        <end position="24"/>
    </location>
</feature>
<gene>
    <name evidence="3" type="ORF">EPICR_10105</name>
</gene>
<keyword evidence="1" id="KW-0732">Signal</keyword>
<dbReference type="AlphaFoldDB" id="A0A484HDQ1"/>
<proteinExistence type="predicted"/>
<accession>A0A484HDQ1</accession>
<feature type="chain" id="PRO_5019747428" description="Lcl C-terminal domain-containing protein" evidence="1">
    <location>
        <begin position="25"/>
        <end position="389"/>
    </location>
</feature>
<dbReference type="PANTHER" id="PTHR35812">
    <property type="entry name" value="LIPOPROTEIN"/>
    <property type="match status" value="1"/>
</dbReference>
<protein>
    <recommendedName>
        <fullName evidence="2">Lcl C-terminal domain-containing protein</fullName>
    </recommendedName>
</protein>
<feature type="domain" description="Lcl C-terminal" evidence="2">
    <location>
        <begin position="195"/>
        <end position="372"/>
    </location>
</feature>
<evidence type="ECO:0000313" key="3">
    <source>
        <dbReference type="EMBL" id="VEN72606.1"/>
    </source>
</evidence>